<dbReference type="EMBL" id="RWIT01000002">
    <property type="protein sequence ID" value="RSK50049.1"/>
    <property type="molecule type" value="Genomic_DNA"/>
</dbReference>
<evidence type="ECO:0000256" key="1">
    <source>
        <dbReference type="SAM" id="SignalP"/>
    </source>
</evidence>
<accession>A0A3R9N7H1</accession>
<evidence type="ECO:0000259" key="2">
    <source>
        <dbReference type="Pfam" id="PF11396"/>
    </source>
</evidence>
<dbReference type="RefSeq" id="WP_125418721.1">
    <property type="nucleotide sequence ID" value="NZ_RWIT01000002.1"/>
</dbReference>
<feature type="chain" id="PRO_5018678539" description="Putative beta-lactamase-inhibitor-like PepSY-like domain-containing protein" evidence="1">
    <location>
        <begin position="18"/>
        <end position="141"/>
    </location>
</feature>
<evidence type="ECO:0000313" key="4">
    <source>
        <dbReference type="Proteomes" id="UP000273500"/>
    </source>
</evidence>
<feature type="signal peptide" evidence="1">
    <location>
        <begin position="1"/>
        <end position="17"/>
    </location>
</feature>
<proteinExistence type="predicted"/>
<dbReference type="Pfam" id="PF11396">
    <property type="entry name" value="PepSY_like"/>
    <property type="match status" value="1"/>
</dbReference>
<gene>
    <name evidence="3" type="ORF">EI291_05195</name>
</gene>
<sequence length="141" mass="15321">MNYALLLAALLPLAAQAQKLSVWQVPAAAVTAFRTQFPEAKTVHWEKEAANYEADFAQKGVEMSAVFTAAGVLVETESAIRYNLLPALARTALAQQYKGYKIVETAKIVSAGGIVQYEAEVSRSGKRQDVLFDSNGRLLSK</sequence>
<reference evidence="3 4" key="1">
    <citation type="submission" date="2018-12" db="EMBL/GenBank/DDBJ databases">
        <authorList>
            <person name="Feng G."/>
            <person name="Zhu H."/>
        </authorList>
    </citation>
    <scope>NUCLEOTIDE SEQUENCE [LARGE SCALE GENOMIC DNA]</scope>
    <source>
        <strain evidence="3 4">KCTC 12533</strain>
    </source>
</reference>
<keyword evidence="4" id="KW-1185">Reference proteome</keyword>
<keyword evidence="1" id="KW-0732">Signal</keyword>
<organism evidence="3 4">
    <name type="scientific">Hymenobacter rigui</name>
    <dbReference type="NCBI Taxonomy" id="334424"/>
    <lineage>
        <taxon>Bacteria</taxon>
        <taxon>Pseudomonadati</taxon>
        <taxon>Bacteroidota</taxon>
        <taxon>Cytophagia</taxon>
        <taxon>Cytophagales</taxon>
        <taxon>Hymenobacteraceae</taxon>
        <taxon>Hymenobacter</taxon>
    </lineage>
</organism>
<name>A0A3R9N7H1_9BACT</name>
<dbReference type="InterPro" id="IPR021533">
    <property type="entry name" value="PepSY-like"/>
</dbReference>
<dbReference type="Gene3D" id="3.10.450.360">
    <property type="match status" value="1"/>
</dbReference>
<comment type="caution">
    <text evidence="3">The sequence shown here is derived from an EMBL/GenBank/DDBJ whole genome shotgun (WGS) entry which is preliminary data.</text>
</comment>
<feature type="domain" description="Putative beta-lactamase-inhibitor-like PepSY-like" evidence="2">
    <location>
        <begin position="51"/>
        <end position="139"/>
    </location>
</feature>
<dbReference type="Proteomes" id="UP000273500">
    <property type="component" value="Unassembled WGS sequence"/>
</dbReference>
<dbReference type="SUPFAM" id="SSF160574">
    <property type="entry name" value="BT0923-like"/>
    <property type="match status" value="1"/>
</dbReference>
<protein>
    <recommendedName>
        <fullName evidence="2">Putative beta-lactamase-inhibitor-like PepSY-like domain-containing protein</fullName>
    </recommendedName>
</protein>
<dbReference type="AlphaFoldDB" id="A0A3R9N7H1"/>
<dbReference type="OrthoDB" id="1121502at2"/>
<evidence type="ECO:0000313" key="3">
    <source>
        <dbReference type="EMBL" id="RSK50049.1"/>
    </source>
</evidence>